<feature type="domain" description="PucR C-terminal helix-turn-helix" evidence="2">
    <location>
        <begin position="329"/>
        <end position="386"/>
    </location>
</feature>
<feature type="domain" description="CdaR GGDEF-like" evidence="3">
    <location>
        <begin position="172"/>
        <end position="275"/>
    </location>
</feature>
<comment type="similarity">
    <text evidence="1">Belongs to the CdaR family.</text>
</comment>
<dbReference type="InterPro" id="IPR025736">
    <property type="entry name" value="PucR_C-HTH_dom"/>
</dbReference>
<dbReference type="PANTHER" id="PTHR33744">
    <property type="entry name" value="CARBOHYDRATE DIACID REGULATOR"/>
    <property type="match status" value="1"/>
</dbReference>
<dbReference type="OrthoDB" id="3246591at2"/>
<dbReference type="Gene3D" id="1.10.10.2840">
    <property type="entry name" value="PucR C-terminal helix-turn-helix domain"/>
    <property type="match status" value="1"/>
</dbReference>
<dbReference type="Proteomes" id="UP000196230">
    <property type="component" value="Unassembled WGS sequence"/>
</dbReference>
<proteinExistence type="inferred from homology"/>
<reference evidence="4 6" key="1">
    <citation type="submission" date="2017-02" db="EMBL/GenBank/DDBJ databases">
        <authorList>
            <person name="Peterson S.W."/>
        </authorList>
    </citation>
    <scope>NUCLEOTIDE SEQUENCE [LARGE SCALE GENOMIC DNA]</scope>
    <source>
        <strain evidence="4 6">2B3F</strain>
    </source>
</reference>
<dbReference type="AlphaFoldDB" id="A0A1R4J3T5"/>
<name>A0A1R4J3T5_9MICC</name>
<dbReference type="InterPro" id="IPR042070">
    <property type="entry name" value="PucR_C-HTH_sf"/>
</dbReference>
<dbReference type="Proteomes" id="UP000297477">
    <property type="component" value="Unassembled WGS sequence"/>
</dbReference>
<evidence type="ECO:0000256" key="1">
    <source>
        <dbReference type="ARBA" id="ARBA00006754"/>
    </source>
</evidence>
<protein>
    <submittedName>
        <fullName evidence="5">PucR family transcriptional regulator</fullName>
    </submittedName>
    <submittedName>
        <fullName evidence="4">Regulator of polyketide synthase expression</fullName>
    </submittedName>
</protein>
<dbReference type="Pfam" id="PF17853">
    <property type="entry name" value="GGDEF_2"/>
    <property type="match status" value="1"/>
</dbReference>
<keyword evidence="7" id="KW-1185">Reference proteome</keyword>
<evidence type="ECO:0000313" key="6">
    <source>
        <dbReference type="Proteomes" id="UP000196230"/>
    </source>
</evidence>
<dbReference type="EMBL" id="FUKP01000041">
    <property type="protein sequence ID" value="SJN26702.1"/>
    <property type="molecule type" value="Genomic_DNA"/>
</dbReference>
<dbReference type="EMBL" id="SPKT01000001">
    <property type="protein sequence ID" value="TFI01602.1"/>
    <property type="molecule type" value="Genomic_DNA"/>
</dbReference>
<dbReference type="PANTHER" id="PTHR33744:SF7">
    <property type="entry name" value="PUCR FAMILY TRANSCRIPTIONAL REGULATOR"/>
    <property type="match status" value="1"/>
</dbReference>
<dbReference type="RefSeq" id="WP_067190259.1">
    <property type="nucleotide sequence ID" value="NZ_CP126965.1"/>
</dbReference>
<evidence type="ECO:0000313" key="4">
    <source>
        <dbReference type="EMBL" id="SJN26702.1"/>
    </source>
</evidence>
<organism evidence="4 6">
    <name type="scientific">Micrococcus lylae</name>
    <dbReference type="NCBI Taxonomy" id="1273"/>
    <lineage>
        <taxon>Bacteria</taxon>
        <taxon>Bacillati</taxon>
        <taxon>Actinomycetota</taxon>
        <taxon>Actinomycetes</taxon>
        <taxon>Micrococcales</taxon>
        <taxon>Micrococcaceae</taxon>
        <taxon>Micrococcus</taxon>
    </lineage>
</organism>
<dbReference type="InterPro" id="IPR051448">
    <property type="entry name" value="CdaR-like_regulators"/>
</dbReference>
<accession>A0A1R4J3T5</accession>
<gene>
    <name evidence="5" type="ORF">E4A49_00860</name>
    <name evidence="4" type="ORF">FM125_06310</name>
</gene>
<evidence type="ECO:0000313" key="7">
    <source>
        <dbReference type="Proteomes" id="UP000297477"/>
    </source>
</evidence>
<evidence type="ECO:0000259" key="3">
    <source>
        <dbReference type="Pfam" id="PF17853"/>
    </source>
</evidence>
<dbReference type="InterPro" id="IPR041522">
    <property type="entry name" value="CdaR_GGDEF"/>
</dbReference>
<evidence type="ECO:0000313" key="5">
    <source>
        <dbReference type="EMBL" id="TFI01602.1"/>
    </source>
</evidence>
<dbReference type="Pfam" id="PF13556">
    <property type="entry name" value="HTH_30"/>
    <property type="match status" value="1"/>
</dbReference>
<reference evidence="5 7" key="2">
    <citation type="submission" date="2019-03" db="EMBL/GenBank/DDBJ databases">
        <title>Reclassification of Micrococcus aloeverae and Micrococcus yunnanensis as later heterotypic synonyms of Micrococcus luteus.</title>
        <authorList>
            <person name="Huang C.-H."/>
        </authorList>
    </citation>
    <scope>NUCLEOTIDE SEQUENCE [LARGE SCALE GENOMIC DNA]</scope>
    <source>
        <strain evidence="5 7">BCRC 12151</strain>
    </source>
</reference>
<evidence type="ECO:0000259" key="2">
    <source>
        <dbReference type="Pfam" id="PF13556"/>
    </source>
</evidence>
<sequence>MPDSRPPAGTRPISAESLARLRTHLGELNTAILQRVDAALPWYRRLTPDERSHLGLVAQRGLNGFVQWFQKPGVTSGHVLADVFGEAPTELTRSISLQRALQLIRTIVEAVEAVVPEILQDRDQAAVRESMLRYSREVAFALADVYARAAETRGAMDSRLEAVLLDAVLRGQDADEIRHRATAIGWRGERQVLVMAGGAPGPDKPAYVGELRRAAARHKCDVLIGVQSERLVVVVGSVEDSTVVAAALAPWFAEGPVIVGPTVDSLTEAHVSARHVFASLSAAGAHPRAPRPTPTHELLPERVLMGDPTAREALIHGVYRPLLQAGPSLLETVDTYGLLGHSLEATARELYIHTNTVRYRLRRVSELTGWDPLVPRDAYVLHTAITVGRLAEHDAPLGGERPHGERDR</sequence>